<accession>A0A4R9H2U0</accession>
<keyword evidence="1" id="KW-0732">Signal</keyword>
<proteinExistence type="predicted"/>
<dbReference type="InterPro" id="IPR031030">
    <property type="entry name" value="Lepto_Lipo_YY_C"/>
</dbReference>
<sequence>MPKYKFLRFAILPFLVVSNCIALDTLGLSYDRIKGDEVAAKMADAALTTDLVNSTILIGQPQISITAIFSSVIAGIDVKKYYKKSELDDCINDSRGFKGFLLGSTITVATSCKLSPDGPILE</sequence>
<dbReference type="OrthoDB" id="331195at2"/>
<evidence type="ECO:0000313" key="2">
    <source>
        <dbReference type="EMBL" id="TGK39034.1"/>
    </source>
</evidence>
<gene>
    <name evidence="2" type="ORF">EHO65_13430</name>
</gene>
<protein>
    <submittedName>
        <fullName evidence="2">TIGR04452 family lipoprotein</fullName>
    </submittedName>
</protein>
<feature type="signal peptide" evidence="1">
    <location>
        <begin position="1"/>
        <end position="22"/>
    </location>
</feature>
<name>A0A4R9H2U0_9LEPT</name>
<dbReference type="AlphaFoldDB" id="A0A4R9H2U0"/>
<reference evidence="2" key="1">
    <citation type="journal article" date="2019" name="PLoS Negl. Trop. Dis.">
        <title>Revisiting the worldwide diversity of Leptospira species in the environment.</title>
        <authorList>
            <person name="Vincent A.T."/>
            <person name="Schiettekatte O."/>
            <person name="Bourhy P."/>
            <person name="Veyrier F.J."/>
            <person name="Picardeau M."/>
        </authorList>
    </citation>
    <scope>NUCLEOTIDE SEQUENCE [LARGE SCALE GENOMIC DNA]</scope>
    <source>
        <strain evidence="2">201800301</strain>
    </source>
</reference>
<dbReference type="Proteomes" id="UP000298097">
    <property type="component" value="Unassembled WGS sequence"/>
</dbReference>
<keyword evidence="2" id="KW-0449">Lipoprotein</keyword>
<feature type="chain" id="PRO_5021017297" evidence="1">
    <location>
        <begin position="23"/>
        <end position="122"/>
    </location>
</feature>
<dbReference type="EMBL" id="RQEY01000018">
    <property type="protein sequence ID" value="TGK39034.1"/>
    <property type="molecule type" value="Genomic_DNA"/>
</dbReference>
<keyword evidence="3" id="KW-1185">Reference proteome</keyword>
<comment type="caution">
    <text evidence="2">The sequence shown here is derived from an EMBL/GenBank/DDBJ whole genome shotgun (WGS) entry which is preliminary data.</text>
</comment>
<evidence type="ECO:0000313" key="3">
    <source>
        <dbReference type="Proteomes" id="UP000298097"/>
    </source>
</evidence>
<evidence type="ECO:0000256" key="1">
    <source>
        <dbReference type="SAM" id="SignalP"/>
    </source>
</evidence>
<organism evidence="2 3">
    <name type="scientific">Leptospira andrefontaineae</name>
    <dbReference type="NCBI Taxonomy" id="2484976"/>
    <lineage>
        <taxon>Bacteria</taxon>
        <taxon>Pseudomonadati</taxon>
        <taxon>Spirochaetota</taxon>
        <taxon>Spirochaetia</taxon>
        <taxon>Leptospirales</taxon>
        <taxon>Leptospiraceae</taxon>
        <taxon>Leptospira</taxon>
    </lineage>
</organism>
<dbReference type="RefSeq" id="WP_135775111.1">
    <property type="nucleotide sequence ID" value="NZ_RQEY01000018.1"/>
</dbReference>
<dbReference type="NCBIfam" id="TIGR04452">
    <property type="entry name" value="Lepto_Lipo_YY_C"/>
    <property type="match status" value="1"/>
</dbReference>